<reference evidence="3" key="2">
    <citation type="journal article" date="2023" name="IMA Fungus">
        <title>Comparative genomic study of the Penicillium genus elucidates a diverse pangenome and 15 lateral gene transfer events.</title>
        <authorList>
            <person name="Petersen C."/>
            <person name="Sorensen T."/>
            <person name="Nielsen M.R."/>
            <person name="Sondergaard T.E."/>
            <person name="Sorensen J.L."/>
            <person name="Fitzpatrick D.A."/>
            <person name="Frisvad J.C."/>
            <person name="Nielsen K.L."/>
        </authorList>
    </citation>
    <scope>NUCLEOTIDE SEQUENCE</scope>
    <source>
        <strain evidence="3">IBT 21472</strain>
    </source>
</reference>
<reference evidence="3" key="1">
    <citation type="submission" date="2022-12" db="EMBL/GenBank/DDBJ databases">
        <authorList>
            <person name="Petersen C."/>
        </authorList>
    </citation>
    <scope>NUCLEOTIDE SEQUENCE</scope>
    <source>
        <strain evidence="3">IBT 21472</strain>
    </source>
</reference>
<dbReference type="GO" id="GO:0008270">
    <property type="term" value="F:zinc ion binding"/>
    <property type="evidence" value="ECO:0007669"/>
    <property type="project" value="InterPro"/>
</dbReference>
<dbReference type="GO" id="GO:0003677">
    <property type="term" value="F:DNA binding"/>
    <property type="evidence" value="ECO:0007669"/>
    <property type="project" value="InterPro"/>
</dbReference>
<dbReference type="SMART" id="SM00906">
    <property type="entry name" value="Fungal_trans"/>
    <property type="match status" value="1"/>
</dbReference>
<evidence type="ECO:0000313" key="3">
    <source>
        <dbReference type="EMBL" id="KAJ5311271.1"/>
    </source>
</evidence>
<dbReference type="InterPro" id="IPR007219">
    <property type="entry name" value="XnlR_reg_dom"/>
</dbReference>
<sequence length="482" mass="53738">MFNSAKDEFWNTFTDFSSEDSSQGSPSPLSSTLSLISLVPDFANPLPTSMDSVTIDSLRINGVLSLPSESLQRALLQSFVECVQPAMPILEWQNFLNSIYGRGNGHGSISLLLFHAVMFSATTFVDLRHLHAAGYSNRREAHESFFQKAKLLYQANYEQDTLTIVQAMLLLTYRVDAKDGDDSSHWIGVAISMATSIGLLQDPAGTRNFDHSAKLWKRVAWACYTTDCLISLRLRCRPNIHGMGFSHQILTEDDFEFYSLPSENQIISPNCSIAYNTNAQKELAHIYIANTRLCICISEVLDFRGKVNHIYASTGSPIQRNNRDNTDKATRVSISEYKLADWADSLPPSCHAPSPDSSNADDPTIAVQRSLLHLQFYTTIAILHQLQPFPSSKFCVQHAASQITLIASELHIKKLHDRLSITGVTAILVALIIHMSQLKASPSPKRNQAIENFQSCLEVMGSLRDVYWEAESVTEWASKAIM</sequence>
<evidence type="ECO:0000259" key="2">
    <source>
        <dbReference type="SMART" id="SM00906"/>
    </source>
</evidence>
<proteinExistence type="predicted"/>
<protein>
    <recommendedName>
        <fullName evidence="2">Xylanolytic transcriptional activator regulatory domain-containing protein</fullName>
    </recommendedName>
</protein>
<dbReference type="GO" id="GO:0006351">
    <property type="term" value="P:DNA-templated transcription"/>
    <property type="evidence" value="ECO:0007669"/>
    <property type="project" value="InterPro"/>
</dbReference>
<dbReference type="Proteomes" id="UP001147746">
    <property type="component" value="Unassembled WGS sequence"/>
</dbReference>
<organism evidence="3 4">
    <name type="scientific">Penicillium atrosanguineum</name>
    <dbReference type="NCBI Taxonomy" id="1132637"/>
    <lineage>
        <taxon>Eukaryota</taxon>
        <taxon>Fungi</taxon>
        <taxon>Dikarya</taxon>
        <taxon>Ascomycota</taxon>
        <taxon>Pezizomycotina</taxon>
        <taxon>Eurotiomycetes</taxon>
        <taxon>Eurotiomycetidae</taxon>
        <taxon>Eurotiales</taxon>
        <taxon>Aspergillaceae</taxon>
        <taxon>Penicillium</taxon>
    </lineage>
</organism>
<dbReference type="AlphaFoldDB" id="A0A9W9PTS1"/>
<accession>A0A9W9PTS1</accession>
<dbReference type="InterPro" id="IPR052761">
    <property type="entry name" value="Fungal_Detox/Toxin_TFs"/>
</dbReference>
<keyword evidence="1" id="KW-0539">Nucleus</keyword>
<feature type="domain" description="Xylanolytic transcriptional activator regulatory" evidence="2">
    <location>
        <begin position="183"/>
        <end position="257"/>
    </location>
</feature>
<comment type="caution">
    <text evidence="3">The sequence shown here is derived from an EMBL/GenBank/DDBJ whole genome shotgun (WGS) entry which is preliminary data.</text>
</comment>
<name>A0A9W9PTS1_9EURO</name>
<dbReference type="CDD" id="cd12148">
    <property type="entry name" value="fungal_TF_MHR"/>
    <property type="match status" value="1"/>
</dbReference>
<dbReference type="PANTHER" id="PTHR47425:SF2">
    <property type="entry name" value="FARB-RELATED"/>
    <property type="match status" value="1"/>
</dbReference>
<evidence type="ECO:0000256" key="1">
    <source>
        <dbReference type="ARBA" id="ARBA00023242"/>
    </source>
</evidence>
<gene>
    <name evidence="3" type="ORF">N7476_007131</name>
</gene>
<dbReference type="Pfam" id="PF04082">
    <property type="entry name" value="Fungal_trans"/>
    <property type="match status" value="1"/>
</dbReference>
<dbReference type="EMBL" id="JAPZBO010000007">
    <property type="protein sequence ID" value="KAJ5311271.1"/>
    <property type="molecule type" value="Genomic_DNA"/>
</dbReference>
<dbReference type="PANTHER" id="PTHR47425">
    <property type="entry name" value="FARB-RELATED"/>
    <property type="match status" value="1"/>
</dbReference>
<evidence type="ECO:0000313" key="4">
    <source>
        <dbReference type="Proteomes" id="UP001147746"/>
    </source>
</evidence>
<keyword evidence="4" id="KW-1185">Reference proteome</keyword>